<proteinExistence type="predicted"/>
<protein>
    <submittedName>
        <fullName evidence="1">Uncharacterized protein</fullName>
    </submittedName>
</protein>
<organism evidence="1 2">
    <name type="scientific">Kingella kingae ATCC 23330</name>
    <dbReference type="NCBI Taxonomy" id="887327"/>
    <lineage>
        <taxon>Bacteria</taxon>
        <taxon>Pseudomonadati</taxon>
        <taxon>Pseudomonadota</taxon>
        <taxon>Betaproteobacteria</taxon>
        <taxon>Neisseriales</taxon>
        <taxon>Neisseriaceae</taxon>
        <taxon>Kingella</taxon>
    </lineage>
</organism>
<evidence type="ECO:0000313" key="2">
    <source>
        <dbReference type="Proteomes" id="UP000004207"/>
    </source>
</evidence>
<evidence type="ECO:0000313" key="1">
    <source>
        <dbReference type="EMBL" id="EGK09452.1"/>
    </source>
</evidence>
<accession>F5S7D3</accession>
<comment type="caution">
    <text evidence="1">The sequence shown here is derived from an EMBL/GenBank/DDBJ whole genome shotgun (WGS) entry which is preliminary data.</text>
</comment>
<dbReference type="EMBL" id="AFHS01000036">
    <property type="protein sequence ID" value="EGK09452.1"/>
    <property type="molecule type" value="Genomic_DNA"/>
</dbReference>
<dbReference type="HOGENOM" id="CLU_3080765_0_0_4"/>
<name>F5S7D3_KINKI</name>
<keyword evidence="2" id="KW-1185">Reference proteome</keyword>
<dbReference type="AlphaFoldDB" id="F5S7D3"/>
<dbReference type="Proteomes" id="UP000004207">
    <property type="component" value="Unassembled WGS sequence"/>
</dbReference>
<gene>
    <name evidence="1" type="ORF">HMPREF0476_1116</name>
</gene>
<reference evidence="1 2" key="1">
    <citation type="submission" date="2011-04" db="EMBL/GenBank/DDBJ databases">
        <authorList>
            <person name="Muzny D."/>
            <person name="Qin X."/>
            <person name="Deng J."/>
            <person name="Jiang H."/>
            <person name="Liu Y."/>
            <person name="Qu J."/>
            <person name="Song X.-Z."/>
            <person name="Zhang L."/>
            <person name="Thornton R."/>
            <person name="Coyle M."/>
            <person name="Francisco L."/>
            <person name="Jackson L."/>
            <person name="Javaid M."/>
            <person name="Korchina V."/>
            <person name="Kovar C."/>
            <person name="Mata R."/>
            <person name="Mathew T."/>
            <person name="Ngo R."/>
            <person name="Nguyen L."/>
            <person name="Nguyen N."/>
            <person name="Okwuonu G."/>
            <person name="Ongeri F."/>
            <person name="Pham C."/>
            <person name="Simmons D."/>
            <person name="Wilczek-Boney K."/>
            <person name="Hale W."/>
            <person name="Jakkamsetti A."/>
            <person name="Pham P."/>
            <person name="Ruth R."/>
            <person name="San Lucas F."/>
            <person name="Warren J."/>
            <person name="Zhang J."/>
            <person name="Zhao Z."/>
            <person name="Zhou C."/>
            <person name="Zhu D."/>
            <person name="Lee S."/>
            <person name="Bess C."/>
            <person name="Blankenburg K."/>
            <person name="Forbes L."/>
            <person name="Fu Q."/>
            <person name="Gubbala S."/>
            <person name="Hirani K."/>
            <person name="Jayaseelan J.C."/>
            <person name="Lara F."/>
            <person name="Munidasa M."/>
            <person name="Palculict T."/>
            <person name="Patil S."/>
            <person name="Pu L.-L."/>
            <person name="Saada N."/>
            <person name="Tang L."/>
            <person name="Weissenberger G."/>
            <person name="Zhu Y."/>
            <person name="Hemphill L."/>
            <person name="Shang Y."/>
            <person name="Youmans B."/>
            <person name="Ayvaz T."/>
            <person name="Ross M."/>
            <person name="Santibanez J."/>
            <person name="Aqrawi P."/>
            <person name="Gross S."/>
            <person name="Joshi V."/>
            <person name="Fowler G."/>
            <person name="Nazareth L."/>
            <person name="Reid J."/>
            <person name="Worley K."/>
            <person name="Petrosino J."/>
            <person name="Highlander S."/>
            <person name="Gibbs R."/>
        </authorList>
    </citation>
    <scope>NUCLEOTIDE SEQUENCE [LARGE SCALE GENOMIC DNA]</scope>
    <source>
        <strain evidence="1 2">ATCC 23330</strain>
    </source>
</reference>
<sequence length="52" mass="5962">MSSISGKRTVKKSRNFSTICLLALYLYRLSLAFQFMLINSTNDAILFQNIDN</sequence>